<dbReference type="PROSITE" id="PS50994">
    <property type="entry name" value="INTEGRASE"/>
    <property type="match status" value="1"/>
</dbReference>
<dbReference type="InterPro" id="IPR012337">
    <property type="entry name" value="RNaseH-like_sf"/>
</dbReference>
<evidence type="ECO:0000313" key="3">
    <source>
        <dbReference type="EMBL" id="CCG01398.1"/>
    </source>
</evidence>
<reference evidence="4" key="2">
    <citation type="submission" date="2012-02" db="EMBL/GenBank/DDBJ databases">
        <title>Complete genome sequence of Blastococcus saxobsidens strain DD2.</title>
        <authorList>
            <person name="Genoscope."/>
        </authorList>
    </citation>
    <scope>NUCLEOTIDE SEQUENCE [LARGE SCALE GENOMIC DNA]</scope>
    <source>
        <strain evidence="4">DD2</strain>
    </source>
</reference>
<dbReference type="Pfam" id="PF00665">
    <property type="entry name" value="rve"/>
    <property type="match status" value="1"/>
</dbReference>
<organism evidence="3 4">
    <name type="scientific">Blastococcus saxobsidens (strain DD2)</name>
    <dbReference type="NCBI Taxonomy" id="1146883"/>
    <lineage>
        <taxon>Bacteria</taxon>
        <taxon>Bacillati</taxon>
        <taxon>Actinomycetota</taxon>
        <taxon>Actinomycetes</taxon>
        <taxon>Geodermatophilales</taxon>
        <taxon>Geodermatophilaceae</taxon>
        <taxon>Blastococcus</taxon>
    </lineage>
</organism>
<dbReference type="InterPro" id="IPR001584">
    <property type="entry name" value="Integrase_cat-core"/>
</dbReference>
<dbReference type="KEGG" id="bsd:BLASA_0434"/>
<name>H6RN45_BLASD</name>
<dbReference type="InterPro" id="IPR036397">
    <property type="entry name" value="RNaseH_sf"/>
</dbReference>
<dbReference type="GO" id="GO:0003676">
    <property type="term" value="F:nucleic acid binding"/>
    <property type="evidence" value="ECO:0007669"/>
    <property type="project" value="InterPro"/>
</dbReference>
<dbReference type="SUPFAM" id="SSF53098">
    <property type="entry name" value="Ribonuclease H-like"/>
    <property type="match status" value="1"/>
</dbReference>
<sequence>MGQRKAVTKTTAKRYRSASKSEKAAILTELCAVTGWHRDHARKALRLALAGEPPRRARAPRPPVYGEDVLVPLRKIWAVLDAPAGKRLAPFLPEITTALERAGELDLTPAVRAQLVGMSAATIDRRLAGDRKKLQLKGRSGTKPGSLLKSQIPIRTWADWNEDEPGFVEIDLVGHEGGDPSGDFAQTLTVTDIATGWTETRAVRNKAQKWVFAALMEITAAFPFPVKGIDSDNGSEFINAQLLRYCVANKITFTRSRAGRKNDGAHVEQKNWSVVRQAVGYHRFDTGAEVDALNELYARLRLQINFFSPQQKLIEKTRDGAKVIKRYDTVATPHQRTVADDRIPAKIRTALDKQYRGLNPAQLRRDQHALSDKLLDLVRTKHLSRRVPATPPATRAPAGEATKAHPRASARESTKGRTRAS</sequence>
<dbReference type="EMBL" id="FO117623">
    <property type="protein sequence ID" value="CCG01398.1"/>
    <property type="molecule type" value="Genomic_DNA"/>
</dbReference>
<evidence type="ECO:0000256" key="1">
    <source>
        <dbReference type="SAM" id="MobiDB-lite"/>
    </source>
</evidence>
<evidence type="ECO:0000259" key="2">
    <source>
        <dbReference type="PROSITE" id="PS50994"/>
    </source>
</evidence>
<evidence type="ECO:0000313" key="4">
    <source>
        <dbReference type="Proteomes" id="UP000007517"/>
    </source>
</evidence>
<keyword evidence="4" id="KW-1185">Reference proteome</keyword>
<gene>
    <name evidence="3" type="ordered locus">BLASA_0434</name>
</gene>
<dbReference type="AlphaFoldDB" id="H6RN45"/>
<feature type="region of interest" description="Disordered" evidence="1">
    <location>
        <begin position="382"/>
        <end position="421"/>
    </location>
</feature>
<dbReference type="STRING" id="1146883.BLASA_0434"/>
<accession>H6RN45</accession>
<dbReference type="eggNOG" id="COG2801">
    <property type="taxonomic scope" value="Bacteria"/>
</dbReference>
<proteinExistence type="predicted"/>
<feature type="compositionally biased region" description="Low complexity" evidence="1">
    <location>
        <begin position="386"/>
        <end position="398"/>
    </location>
</feature>
<protein>
    <submittedName>
        <fullName evidence="3">Integrase, catalytic region</fullName>
    </submittedName>
</protein>
<feature type="domain" description="Integrase catalytic" evidence="2">
    <location>
        <begin position="161"/>
        <end position="341"/>
    </location>
</feature>
<reference evidence="3 4" key="1">
    <citation type="journal article" date="2012" name="J. Bacteriol.">
        <title>Genome Sequence of Blastococcus saxobsidens DD2, a Stone-Inhabiting Bacterium.</title>
        <authorList>
            <person name="Chouaia B."/>
            <person name="Crotti E."/>
            <person name="Brusetti L."/>
            <person name="Daffonchio D."/>
            <person name="Essoussi I."/>
            <person name="Nouioui I."/>
            <person name="Sbissi I."/>
            <person name="Ghodhbane-Gtari F."/>
            <person name="Gtari M."/>
            <person name="Vacherie B."/>
            <person name="Barbe V."/>
            <person name="Medigue C."/>
            <person name="Gury J."/>
            <person name="Pujic P."/>
            <person name="Normand P."/>
        </authorList>
    </citation>
    <scope>NUCLEOTIDE SEQUENCE [LARGE SCALE GENOMIC DNA]</scope>
    <source>
        <strain evidence="3 4">DD2</strain>
    </source>
</reference>
<dbReference type="OrthoDB" id="2370461at2"/>
<dbReference type="RefSeq" id="WP_014374314.1">
    <property type="nucleotide sequence ID" value="NC_016943.1"/>
</dbReference>
<dbReference type="Gene3D" id="3.30.420.10">
    <property type="entry name" value="Ribonuclease H-like superfamily/Ribonuclease H"/>
    <property type="match status" value="1"/>
</dbReference>
<dbReference type="Proteomes" id="UP000007517">
    <property type="component" value="Chromosome"/>
</dbReference>
<dbReference type="HOGENOM" id="CLU_029113_0_0_11"/>
<dbReference type="GO" id="GO:0015074">
    <property type="term" value="P:DNA integration"/>
    <property type="evidence" value="ECO:0007669"/>
    <property type="project" value="InterPro"/>
</dbReference>